<reference evidence="1 2" key="1">
    <citation type="journal article" date="2006" name="Science">
        <title>Phytophthora genome sequences uncover evolutionary origins and mechanisms of pathogenesis.</title>
        <authorList>
            <person name="Tyler B.M."/>
            <person name="Tripathy S."/>
            <person name="Zhang X."/>
            <person name="Dehal P."/>
            <person name="Jiang R.H."/>
            <person name="Aerts A."/>
            <person name="Arredondo F.D."/>
            <person name="Baxter L."/>
            <person name="Bensasson D."/>
            <person name="Beynon J.L."/>
            <person name="Chapman J."/>
            <person name="Damasceno C.M."/>
            <person name="Dorrance A.E."/>
            <person name="Dou D."/>
            <person name="Dickerman A.W."/>
            <person name="Dubchak I.L."/>
            <person name="Garbelotto M."/>
            <person name="Gijzen M."/>
            <person name="Gordon S.G."/>
            <person name="Govers F."/>
            <person name="Grunwald N.J."/>
            <person name="Huang W."/>
            <person name="Ivors K.L."/>
            <person name="Jones R.W."/>
            <person name="Kamoun S."/>
            <person name="Krampis K."/>
            <person name="Lamour K.H."/>
            <person name="Lee M.K."/>
            <person name="McDonald W.H."/>
            <person name="Medina M."/>
            <person name="Meijer H.J."/>
            <person name="Nordberg E.K."/>
            <person name="Maclean D.J."/>
            <person name="Ospina-Giraldo M.D."/>
            <person name="Morris P.F."/>
            <person name="Phuntumart V."/>
            <person name="Putnam N.H."/>
            <person name="Rash S."/>
            <person name="Rose J.K."/>
            <person name="Sakihama Y."/>
            <person name="Salamov A.A."/>
            <person name="Savidor A."/>
            <person name="Scheuring C.F."/>
            <person name="Smith B.M."/>
            <person name="Sobral B.W."/>
            <person name="Terry A."/>
            <person name="Torto-Alalibo T.A."/>
            <person name="Win J."/>
            <person name="Xu Z."/>
            <person name="Zhang H."/>
            <person name="Grigoriev I.V."/>
            <person name="Rokhsar D.S."/>
            <person name="Boore J.L."/>
        </authorList>
    </citation>
    <scope>NUCLEOTIDE SEQUENCE [LARGE SCALE GENOMIC DNA]</scope>
    <source>
        <strain evidence="1 2">P6497</strain>
    </source>
</reference>
<keyword evidence="2" id="KW-1185">Reference proteome</keyword>
<evidence type="ECO:0000313" key="2">
    <source>
        <dbReference type="Proteomes" id="UP000002640"/>
    </source>
</evidence>
<accession>G5ADB5</accession>
<dbReference type="EMBL" id="JH159164">
    <property type="protein sequence ID" value="EGZ06168.1"/>
    <property type="molecule type" value="Genomic_DNA"/>
</dbReference>
<dbReference type="Proteomes" id="UP000002640">
    <property type="component" value="Unassembled WGS sequence"/>
</dbReference>
<name>G5ADB5_PHYSP</name>
<proteinExistence type="predicted"/>
<feature type="non-terminal residue" evidence="1">
    <location>
        <position position="122"/>
    </location>
</feature>
<evidence type="ECO:0000313" key="1">
    <source>
        <dbReference type="EMBL" id="EGZ06168.1"/>
    </source>
</evidence>
<dbReference type="AlphaFoldDB" id="G5ADB5"/>
<dbReference type="KEGG" id="psoj:PHYSODRAFT_531212"/>
<dbReference type="InParanoid" id="G5ADB5"/>
<gene>
    <name evidence="1" type="ORF">PHYSODRAFT_531212</name>
</gene>
<dbReference type="RefSeq" id="XP_009538065.1">
    <property type="nucleotide sequence ID" value="XM_009539770.1"/>
</dbReference>
<protein>
    <submittedName>
        <fullName evidence="1">Uncharacterized protein</fullName>
    </submittedName>
</protein>
<sequence length="122" mass="13621">MVDSCDIEFDGVTAFGTDSAATYRYSIALKDSKMNFSVEDRSSKKQWFKGGLEVTDYVTADNVITGATAADYFQCFKEALSCAPGDDGKDSQRKLRILESGDLELEFVLTLRVLRSTWEAKY</sequence>
<dbReference type="GeneID" id="20661578"/>
<organism evidence="1 2">
    <name type="scientific">Phytophthora sojae (strain P6497)</name>
    <name type="common">Soybean stem and root rot agent</name>
    <name type="synonym">Phytophthora megasperma f. sp. glycines</name>
    <dbReference type="NCBI Taxonomy" id="1094619"/>
    <lineage>
        <taxon>Eukaryota</taxon>
        <taxon>Sar</taxon>
        <taxon>Stramenopiles</taxon>
        <taxon>Oomycota</taxon>
        <taxon>Peronosporomycetes</taxon>
        <taxon>Peronosporales</taxon>
        <taxon>Peronosporaceae</taxon>
        <taxon>Phytophthora</taxon>
    </lineage>
</organism>